<dbReference type="Pfam" id="PF08019">
    <property type="entry name" value="EptA_B_N"/>
    <property type="match status" value="1"/>
</dbReference>
<evidence type="ECO:0000256" key="2">
    <source>
        <dbReference type="ARBA" id="ARBA00022475"/>
    </source>
</evidence>
<feature type="transmembrane region" description="Helical" evidence="8">
    <location>
        <begin position="123"/>
        <end position="143"/>
    </location>
</feature>
<dbReference type="PANTHER" id="PTHR30443">
    <property type="entry name" value="INNER MEMBRANE PROTEIN"/>
    <property type="match status" value="1"/>
</dbReference>
<organism evidence="11 12">
    <name type="scientific">Variovorax rhizosphaerae</name>
    <dbReference type="NCBI Taxonomy" id="1836200"/>
    <lineage>
        <taxon>Bacteria</taxon>
        <taxon>Pseudomonadati</taxon>
        <taxon>Pseudomonadota</taxon>
        <taxon>Betaproteobacteria</taxon>
        <taxon>Burkholderiales</taxon>
        <taxon>Comamonadaceae</taxon>
        <taxon>Variovorax</taxon>
    </lineage>
</organism>
<feature type="transmembrane region" description="Helical" evidence="8">
    <location>
        <begin position="49"/>
        <end position="69"/>
    </location>
</feature>
<dbReference type="GO" id="GO:0016740">
    <property type="term" value="F:transferase activity"/>
    <property type="evidence" value="ECO:0007669"/>
    <property type="project" value="UniProtKB-KW"/>
</dbReference>
<dbReference type="InterPro" id="IPR040423">
    <property type="entry name" value="PEA_transferase"/>
</dbReference>
<evidence type="ECO:0000256" key="7">
    <source>
        <dbReference type="ARBA" id="ARBA00023136"/>
    </source>
</evidence>
<dbReference type="NCBIfam" id="NF028537">
    <property type="entry name" value="P_eth_NH2_trans"/>
    <property type="match status" value="1"/>
</dbReference>
<feature type="transmembrane region" description="Helical" evidence="8">
    <location>
        <begin position="20"/>
        <end position="37"/>
    </location>
</feature>
<dbReference type="InterPro" id="IPR012549">
    <property type="entry name" value="EptA-like_N"/>
</dbReference>
<keyword evidence="5 8" id="KW-0812">Transmembrane</keyword>
<protein>
    <submittedName>
        <fullName evidence="11">Phosphoethanolamine--lipid A transferase</fullName>
    </submittedName>
</protein>
<dbReference type="Proteomes" id="UP001385892">
    <property type="component" value="Unassembled WGS sequence"/>
</dbReference>
<dbReference type="InterPro" id="IPR000917">
    <property type="entry name" value="Sulfatase_N"/>
</dbReference>
<comment type="caution">
    <text evidence="11">The sequence shown here is derived from an EMBL/GenBank/DDBJ whole genome shotgun (WGS) entry which is preliminary data.</text>
</comment>
<evidence type="ECO:0000256" key="3">
    <source>
        <dbReference type="ARBA" id="ARBA00022519"/>
    </source>
</evidence>
<evidence type="ECO:0000259" key="9">
    <source>
        <dbReference type="Pfam" id="PF00884"/>
    </source>
</evidence>
<dbReference type="Pfam" id="PF00884">
    <property type="entry name" value="Sulfatase"/>
    <property type="match status" value="1"/>
</dbReference>
<dbReference type="RefSeq" id="WP_340342832.1">
    <property type="nucleotide sequence ID" value="NZ_JBBKZT010000005.1"/>
</dbReference>
<proteinExistence type="predicted"/>
<dbReference type="InterPro" id="IPR058130">
    <property type="entry name" value="PEA_transf_C"/>
</dbReference>
<evidence type="ECO:0000313" key="11">
    <source>
        <dbReference type="EMBL" id="MEJ8847427.1"/>
    </source>
</evidence>
<evidence type="ECO:0000256" key="5">
    <source>
        <dbReference type="ARBA" id="ARBA00022692"/>
    </source>
</evidence>
<keyword evidence="6 8" id="KW-1133">Transmembrane helix</keyword>
<dbReference type="PANTHER" id="PTHR30443:SF0">
    <property type="entry name" value="PHOSPHOETHANOLAMINE TRANSFERASE EPTA"/>
    <property type="match status" value="1"/>
</dbReference>
<evidence type="ECO:0000256" key="8">
    <source>
        <dbReference type="SAM" id="Phobius"/>
    </source>
</evidence>
<dbReference type="SUPFAM" id="SSF53649">
    <property type="entry name" value="Alkaline phosphatase-like"/>
    <property type="match status" value="1"/>
</dbReference>
<dbReference type="Gene3D" id="3.40.720.10">
    <property type="entry name" value="Alkaline Phosphatase, subunit A"/>
    <property type="match status" value="1"/>
</dbReference>
<comment type="subcellular location">
    <subcellularLocation>
        <location evidence="1">Cell inner membrane</location>
        <topology evidence="1">Multi-pass membrane protein</topology>
    </subcellularLocation>
</comment>
<reference evidence="11 12" key="1">
    <citation type="submission" date="2024-03" db="EMBL/GenBank/DDBJ databases">
        <title>Novel species of the genus Variovorax.</title>
        <authorList>
            <person name="Liu Q."/>
            <person name="Xin Y.-H."/>
        </authorList>
    </citation>
    <scope>NUCLEOTIDE SEQUENCE [LARGE SCALE GENOMIC DNA]</scope>
    <source>
        <strain evidence="11 12">KACC 18900</strain>
    </source>
</reference>
<dbReference type="InterPro" id="IPR017850">
    <property type="entry name" value="Alkaline_phosphatase_core_sf"/>
</dbReference>
<accession>A0ABU8WIT1</accession>
<evidence type="ECO:0000313" key="12">
    <source>
        <dbReference type="Proteomes" id="UP001385892"/>
    </source>
</evidence>
<gene>
    <name evidence="11" type="ORF">WKW82_12270</name>
</gene>
<keyword evidence="12" id="KW-1185">Reference proteome</keyword>
<keyword evidence="4 11" id="KW-0808">Transferase</keyword>
<feature type="transmembrane region" description="Helical" evidence="8">
    <location>
        <begin position="81"/>
        <end position="103"/>
    </location>
</feature>
<evidence type="ECO:0000256" key="6">
    <source>
        <dbReference type="ARBA" id="ARBA00022989"/>
    </source>
</evidence>
<evidence type="ECO:0000256" key="4">
    <source>
        <dbReference type="ARBA" id="ARBA00022679"/>
    </source>
</evidence>
<feature type="transmembrane region" description="Helical" evidence="8">
    <location>
        <begin position="155"/>
        <end position="177"/>
    </location>
</feature>
<keyword evidence="2" id="KW-1003">Cell membrane</keyword>
<sequence length="558" mass="61161">MGWLASLNDWMSRPRSARTVILWLSVYLAVAANWPLWMDLARIGGAPSVYLRTTGGMAVLLVSGLVGLLSFTAWSRWFKPVWIALVVLAAVVQHYMMAYRIVIDPSMLANATQTDVHEVRDLLSWRMLVNVALVAVLPVWWIWRVRIARIGLGGQLWRNLVMLLAAAGVAAGCVVAMNRDLAPLMRNNVHLRYMLNPLATVYSTATVVVRPLFQHKRKLVPMTAGAALGPSYAQQERPPLFVIVVGETARADHFALNGYARDTNPELSARGVLSYDNVHSCGTNTLASVPCMFSPLGKAAFEARKDDYENLMDVLQAAGLAVFWIDNQSGCKDVCNRVPHAFAADGLPADIKAKLCAGGDECLDEALLEGLDARLAALPPERRAKGVVLVMHQMGSHGPEYYKRSPLAAKAFQPECTTNALAECAHADLVNAYDNSIRYTDHVLAGAIDWLKTKSSDYDTGMLYMSDHGESLGEFGLFLHGLPYGLAPDVQKHVPVVAWLSDGLRRRADLSAACMKGDRQTAYTHDNLYHTALAMMDVKTPSFKPALDMFGKCRAPAA</sequence>
<keyword evidence="3" id="KW-0997">Cell inner membrane</keyword>
<name>A0ABU8WIT1_9BURK</name>
<dbReference type="CDD" id="cd16017">
    <property type="entry name" value="LptA"/>
    <property type="match status" value="1"/>
</dbReference>
<keyword evidence="7 8" id="KW-0472">Membrane</keyword>
<evidence type="ECO:0000259" key="10">
    <source>
        <dbReference type="Pfam" id="PF08019"/>
    </source>
</evidence>
<evidence type="ECO:0000256" key="1">
    <source>
        <dbReference type="ARBA" id="ARBA00004429"/>
    </source>
</evidence>
<dbReference type="EMBL" id="JBBKZT010000005">
    <property type="protein sequence ID" value="MEJ8847427.1"/>
    <property type="molecule type" value="Genomic_DNA"/>
</dbReference>
<feature type="domain" description="Sulfatase N-terminal" evidence="9">
    <location>
        <begin position="239"/>
        <end position="538"/>
    </location>
</feature>
<feature type="domain" description="Phosphoethanolamine transferase N-terminal" evidence="10">
    <location>
        <begin position="63"/>
        <end position="210"/>
    </location>
</feature>